<dbReference type="Gene3D" id="1.10.357.10">
    <property type="entry name" value="Tetracycline Repressor, domain 2"/>
    <property type="match status" value="1"/>
</dbReference>
<protein>
    <submittedName>
        <fullName evidence="6">Regulatory protein TetR</fullName>
    </submittedName>
</protein>
<dbReference type="AlphaFoldDB" id="A0A212L400"/>
<evidence type="ECO:0000256" key="1">
    <source>
        <dbReference type="ARBA" id="ARBA00023015"/>
    </source>
</evidence>
<evidence type="ECO:0000256" key="2">
    <source>
        <dbReference type="ARBA" id="ARBA00023125"/>
    </source>
</evidence>
<feature type="domain" description="HTH tetR-type" evidence="5">
    <location>
        <begin position="13"/>
        <end position="73"/>
    </location>
</feature>
<dbReference type="PANTHER" id="PTHR47506">
    <property type="entry name" value="TRANSCRIPTIONAL REGULATORY PROTEIN"/>
    <property type="match status" value="1"/>
</dbReference>
<keyword evidence="1" id="KW-0805">Transcription regulation</keyword>
<keyword evidence="2 4" id="KW-0238">DNA-binding</keyword>
<dbReference type="InterPro" id="IPR036271">
    <property type="entry name" value="Tet_transcr_reg_TetR-rel_C_sf"/>
</dbReference>
<dbReference type="InterPro" id="IPR009057">
    <property type="entry name" value="Homeodomain-like_sf"/>
</dbReference>
<dbReference type="PANTHER" id="PTHR47506:SF1">
    <property type="entry name" value="HTH-TYPE TRANSCRIPTIONAL REGULATOR YJDC"/>
    <property type="match status" value="1"/>
</dbReference>
<dbReference type="PROSITE" id="PS50977">
    <property type="entry name" value="HTH_TETR_2"/>
    <property type="match status" value="1"/>
</dbReference>
<organism evidence="6">
    <name type="scientific">uncultured Pleomorphomonas sp</name>
    <dbReference type="NCBI Taxonomy" id="442121"/>
    <lineage>
        <taxon>Bacteria</taxon>
        <taxon>Pseudomonadati</taxon>
        <taxon>Pseudomonadota</taxon>
        <taxon>Alphaproteobacteria</taxon>
        <taxon>Hyphomicrobiales</taxon>
        <taxon>Pleomorphomonadaceae</taxon>
        <taxon>Pleomorphomonas</taxon>
        <taxon>environmental samples</taxon>
    </lineage>
</organism>
<dbReference type="SUPFAM" id="SSF46689">
    <property type="entry name" value="Homeodomain-like"/>
    <property type="match status" value="1"/>
</dbReference>
<evidence type="ECO:0000256" key="4">
    <source>
        <dbReference type="PROSITE-ProRule" id="PRU00335"/>
    </source>
</evidence>
<dbReference type="PRINTS" id="PR00455">
    <property type="entry name" value="HTHTETR"/>
</dbReference>
<dbReference type="SUPFAM" id="SSF48498">
    <property type="entry name" value="Tetracyclin repressor-like, C-terminal domain"/>
    <property type="match status" value="1"/>
</dbReference>
<feature type="DNA-binding region" description="H-T-H motif" evidence="4">
    <location>
        <begin position="36"/>
        <end position="55"/>
    </location>
</feature>
<sequence>MMGNDELVSECVKRPRDRIIDTAQLLFRKHGIRGVGVDAIAEEAGTNKMTLYRHFGSKDELIAECLRDTASGVEPFWRDLEAAHPGDGMAQLHEWVRAVASYASMEGGGCDLLTAAFELPEPDHPARLVVEAFKHEQRNRLAALCRAAGIVEAERLADALGLLLEGARVNRRTVGPDGASANFVTIAEAVIASFSAAAGAQAARD</sequence>
<keyword evidence="3" id="KW-0804">Transcription</keyword>
<evidence type="ECO:0000256" key="3">
    <source>
        <dbReference type="ARBA" id="ARBA00023163"/>
    </source>
</evidence>
<accession>A0A212L400</accession>
<evidence type="ECO:0000259" key="5">
    <source>
        <dbReference type="PROSITE" id="PS50977"/>
    </source>
</evidence>
<dbReference type="EMBL" id="FMJD01000002">
    <property type="protein sequence ID" value="SCM72245.1"/>
    <property type="molecule type" value="Genomic_DNA"/>
</dbReference>
<gene>
    <name evidence="6" type="ORF">KL86PLE_100520</name>
</gene>
<evidence type="ECO:0000313" key="6">
    <source>
        <dbReference type="EMBL" id="SCM72245.1"/>
    </source>
</evidence>
<dbReference type="GO" id="GO:0003677">
    <property type="term" value="F:DNA binding"/>
    <property type="evidence" value="ECO:0007669"/>
    <property type="project" value="UniProtKB-UniRule"/>
</dbReference>
<dbReference type="InterPro" id="IPR001647">
    <property type="entry name" value="HTH_TetR"/>
</dbReference>
<dbReference type="Pfam" id="PF00440">
    <property type="entry name" value="TetR_N"/>
    <property type="match status" value="1"/>
</dbReference>
<proteinExistence type="predicted"/>
<reference evidence="6" key="1">
    <citation type="submission" date="2016-08" db="EMBL/GenBank/DDBJ databases">
        <authorList>
            <person name="Seilhamer J.J."/>
        </authorList>
    </citation>
    <scope>NUCLEOTIDE SEQUENCE</scope>
    <source>
        <strain evidence="6">86</strain>
    </source>
</reference>
<dbReference type="RefSeq" id="WP_288199240.1">
    <property type="nucleotide sequence ID" value="NZ_LT608334.1"/>
</dbReference>
<name>A0A212L400_9HYPH</name>